<feature type="domain" description="Metallo-beta-lactamase" evidence="7">
    <location>
        <begin position="587"/>
        <end position="768"/>
    </location>
</feature>
<keyword evidence="3 6" id="KW-0812">Transmembrane</keyword>
<dbReference type="CDD" id="cd07731">
    <property type="entry name" value="ComA-like_MBL-fold"/>
    <property type="match status" value="1"/>
</dbReference>
<feature type="transmembrane region" description="Helical" evidence="6">
    <location>
        <begin position="526"/>
        <end position="546"/>
    </location>
</feature>
<dbReference type="NCBIfam" id="TIGR00360">
    <property type="entry name" value="ComEC_N-term"/>
    <property type="match status" value="1"/>
</dbReference>
<feature type="transmembrane region" description="Helical" evidence="6">
    <location>
        <begin position="20"/>
        <end position="36"/>
    </location>
</feature>
<comment type="caution">
    <text evidence="8">The sequence shown here is derived from an EMBL/GenBank/DDBJ whole genome shotgun (WGS) entry which is preliminary data.</text>
</comment>
<dbReference type="SUPFAM" id="SSF56281">
    <property type="entry name" value="Metallo-hydrolase/oxidoreductase"/>
    <property type="match status" value="1"/>
</dbReference>
<keyword evidence="9" id="KW-1185">Reference proteome</keyword>
<organism evidence="8 9">
    <name type="scientific">Aeoliella straminimaris</name>
    <dbReference type="NCBI Taxonomy" id="2954799"/>
    <lineage>
        <taxon>Bacteria</taxon>
        <taxon>Pseudomonadati</taxon>
        <taxon>Planctomycetota</taxon>
        <taxon>Planctomycetia</taxon>
        <taxon>Pirellulales</taxon>
        <taxon>Lacipirellulaceae</taxon>
        <taxon>Aeoliella</taxon>
    </lineage>
</organism>
<dbReference type="Pfam" id="PF13567">
    <property type="entry name" value="DUF4131"/>
    <property type="match status" value="1"/>
</dbReference>
<evidence type="ECO:0000313" key="9">
    <source>
        <dbReference type="Proteomes" id="UP001155241"/>
    </source>
</evidence>
<evidence type="ECO:0000313" key="8">
    <source>
        <dbReference type="EMBL" id="MCO6047670.1"/>
    </source>
</evidence>
<accession>A0A9X2FEQ1</accession>
<keyword evidence="5 6" id="KW-0472">Membrane</keyword>
<dbReference type="GO" id="GO:0005886">
    <property type="term" value="C:plasma membrane"/>
    <property type="evidence" value="ECO:0007669"/>
    <property type="project" value="UniProtKB-SubCell"/>
</dbReference>
<dbReference type="SMART" id="SM00849">
    <property type="entry name" value="Lactamase_B"/>
    <property type="match status" value="1"/>
</dbReference>
<evidence type="ECO:0000256" key="4">
    <source>
        <dbReference type="ARBA" id="ARBA00022989"/>
    </source>
</evidence>
<name>A0A9X2FEQ1_9BACT</name>
<sequence>MPAGNSKPPDRPGRRRRAPLVAVALAVMAGIVLDRGASDRALEWPGCGQWWLLSAVLLAAWLWLRSSGRHLTGSVVVLVAAASLAGGWHHWHWNLFSYDDLGRMATLEPYPCCIQAVANAAPERVAAPPESPYRAIPQGEKSQLLITVTRVRNGEHWQPAAGQCELIVDGHLLGVNAGDRVQVFGQFRAPSPARNPGQFDYALHLRADRQLAYVRSQSPDCVTLLQRGSPWNPARWVDNLRSSWQSRLWSALGPQRAPTAAALLLGARNSMPREAVDAFRVTGALHVLVVSGLHAGILMSLVFGLLGMGLLPRRQALLVAVAIVIFYAILTGAHPPVVRAAVLTVLACIGLWFDEQPFALNSLAIAALVVLGLNPADLFRTGPQLSFLCVTVLLWFVSVRWRRPLTPLEFLLRSCEPWYVRAMRWAVSRAGLAMLATLAVWIVSLPLLLESYHLVTPIAVLACVPVFLTVAASLVTGFALLVVGWIVPPLEGTLAAANGLCLDALDWLVNSTSHWPHAYSWSPAPAMWWIVGWYALAPVLLAAGGTRFGWRRTVQLAAVWIACGAAGGIVARSQPQQLEVTFLDVGHGVCAVVTTPEGATLLYDAGSLGSPHYATSTISEYLWSRGSRQIDAVVLSHADVDHFNAVPGLIDRFSIGRVFVSPHMLPPPNDTTNHSAPAELQRLLVSHSIPIEQVELGDRLTLDSVTVADVLYPDRLGSFGGDNSNSLVLVVESAGQRVMLPGDLESPGIDYVMDEPPADCDVLLAPHHGSRRSDPPGFAAWSTPEVVIVSGGPGTVDRNVQQSYQQLGAEVLFTAERGAISAKIDSAGFTISTYLP</sequence>
<protein>
    <submittedName>
        <fullName evidence="8">ComEC/Rec2 family competence protein</fullName>
    </submittedName>
</protein>
<feature type="transmembrane region" description="Helical" evidence="6">
    <location>
        <begin position="357"/>
        <end position="373"/>
    </location>
</feature>
<evidence type="ECO:0000256" key="3">
    <source>
        <dbReference type="ARBA" id="ARBA00022692"/>
    </source>
</evidence>
<dbReference type="AlphaFoldDB" id="A0A9X2FEQ1"/>
<comment type="subcellular location">
    <subcellularLocation>
        <location evidence="1">Cell membrane</location>
        <topology evidence="1">Multi-pass membrane protein</topology>
    </subcellularLocation>
</comment>
<dbReference type="InterPro" id="IPR035681">
    <property type="entry name" value="ComA-like_MBL"/>
</dbReference>
<keyword evidence="4 6" id="KW-1133">Transmembrane helix</keyword>
<dbReference type="Pfam" id="PF00753">
    <property type="entry name" value="Lactamase_B"/>
    <property type="match status" value="1"/>
</dbReference>
<feature type="transmembrane region" description="Helical" evidence="6">
    <location>
        <begin position="460"/>
        <end position="487"/>
    </location>
</feature>
<dbReference type="InterPro" id="IPR001279">
    <property type="entry name" value="Metallo-B-lactamas"/>
</dbReference>
<dbReference type="RefSeq" id="WP_252855780.1">
    <property type="nucleotide sequence ID" value="NZ_JAMXLR010000092.1"/>
</dbReference>
<feature type="transmembrane region" description="Helical" evidence="6">
    <location>
        <begin position="317"/>
        <end position="337"/>
    </location>
</feature>
<dbReference type="Pfam" id="PF03772">
    <property type="entry name" value="Competence"/>
    <property type="match status" value="1"/>
</dbReference>
<feature type="transmembrane region" description="Helical" evidence="6">
    <location>
        <begin position="553"/>
        <end position="571"/>
    </location>
</feature>
<dbReference type="Gene3D" id="3.60.15.10">
    <property type="entry name" value="Ribonuclease Z/Hydroxyacylglutathione hydrolase-like"/>
    <property type="match status" value="1"/>
</dbReference>
<feature type="transmembrane region" description="Helical" evidence="6">
    <location>
        <begin position="48"/>
        <end position="64"/>
    </location>
</feature>
<dbReference type="PANTHER" id="PTHR30619">
    <property type="entry name" value="DNA INTERNALIZATION/COMPETENCE PROTEIN COMEC/REC2"/>
    <property type="match status" value="1"/>
</dbReference>
<evidence type="ECO:0000256" key="1">
    <source>
        <dbReference type="ARBA" id="ARBA00004651"/>
    </source>
</evidence>
<feature type="transmembrane region" description="Helical" evidence="6">
    <location>
        <begin position="385"/>
        <end position="402"/>
    </location>
</feature>
<evidence type="ECO:0000256" key="2">
    <source>
        <dbReference type="ARBA" id="ARBA00022475"/>
    </source>
</evidence>
<evidence type="ECO:0000256" key="6">
    <source>
        <dbReference type="SAM" id="Phobius"/>
    </source>
</evidence>
<reference evidence="8" key="1">
    <citation type="submission" date="2022-06" db="EMBL/GenBank/DDBJ databases">
        <title>Aeoliella straminimaris, a novel planctomycete from sediments.</title>
        <authorList>
            <person name="Vitorino I.R."/>
            <person name="Lage O.M."/>
        </authorList>
    </citation>
    <scope>NUCLEOTIDE SEQUENCE</scope>
    <source>
        <strain evidence="8">ICT_H6.2</strain>
    </source>
</reference>
<feature type="transmembrane region" description="Helical" evidence="6">
    <location>
        <begin position="422"/>
        <end position="448"/>
    </location>
</feature>
<dbReference type="InterPro" id="IPR036866">
    <property type="entry name" value="RibonucZ/Hydroxyglut_hydro"/>
</dbReference>
<gene>
    <name evidence="8" type="ORF">NG895_27520</name>
</gene>
<proteinExistence type="predicted"/>
<dbReference type="InterPro" id="IPR052159">
    <property type="entry name" value="Competence_DNA_uptake"/>
</dbReference>
<feature type="transmembrane region" description="Helical" evidence="6">
    <location>
        <begin position="283"/>
        <end position="305"/>
    </location>
</feature>
<dbReference type="EMBL" id="JAMXLR010000092">
    <property type="protein sequence ID" value="MCO6047670.1"/>
    <property type="molecule type" value="Genomic_DNA"/>
</dbReference>
<dbReference type="InterPro" id="IPR004477">
    <property type="entry name" value="ComEC_N"/>
</dbReference>
<evidence type="ECO:0000259" key="7">
    <source>
        <dbReference type="SMART" id="SM00849"/>
    </source>
</evidence>
<dbReference type="PANTHER" id="PTHR30619:SF1">
    <property type="entry name" value="RECOMBINATION PROTEIN 2"/>
    <property type="match status" value="1"/>
</dbReference>
<dbReference type="InterPro" id="IPR025405">
    <property type="entry name" value="DUF4131"/>
</dbReference>
<evidence type="ECO:0000256" key="5">
    <source>
        <dbReference type="ARBA" id="ARBA00023136"/>
    </source>
</evidence>
<keyword evidence="2" id="KW-1003">Cell membrane</keyword>
<dbReference type="Proteomes" id="UP001155241">
    <property type="component" value="Unassembled WGS sequence"/>
</dbReference>
<feature type="transmembrane region" description="Helical" evidence="6">
    <location>
        <begin position="71"/>
        <end position="91"/>
    </location>
</feature>